<comment type="caution">
    <text evidence="2">The sequence shown here is derived from an EMBL/GenBank/DDBJ whole genome shotgun (WGS) entry which is preliminary data.</text>
</comment>
<keyword evidence="3" id="KW-1185">Reference proteome</keyword>
<dbReference type="Proteomes" id="UP001229421">
    <property type="component" value="Unassembled WGS sequence"/>
</dbReference>
<dbReference type="AlphaFoldDB" id="A0AAD8JMY1"/>
<protein>
    <submittedName>
        <fullName evidence="2">Uncharacterized protein</fullName>
    </submittedName>
</protein>
<evidence type="ECO:0000256" key="1">
    <source>
        <dbReference type="SAM" id="MobiDB-lite"/>
    </source>
</evidence>
<evidence type="ECO:0000313" key="3">
    <source>
        <dbReference type="Proteomes" id="UP001229421"/>
    </source>
</evidence>
<feature type="region of interest" description="Disordered" evidence="1">
    <location>
        <begin position="1"/>
        <end position="27"/>
    </location>
</feature>
<proteinExistence type="predicted"/>
<dbReference type="EMBL" id="JAUHHV010000012">
    <property type="protein sequence ID" value="KAK1406379.1"/>
    <property type="molecule type" value="Genomic_DNA"/>
</dbReference>
<organism evidence="2 3">
    <name type="scientific">Tagetes erecta</name>
    <name type="common">African marigold</name>
    <dbReference type="NCBI Taxonomy" id="13708"/>
    <lineage>
        <taxon>Eukaryota</taxon>
        <taxon>Viridiplantae</taxon>
        <taxon>Streptophyta</taxon>
        <taxon>Embryophyta</taxon>
        <taxon>Tracheophyta</taxon>
        <taxon>Spermatophyta</taxon>
        <taxon>Magnoliopsida</taxon>
        <taxon>eudicotyledons</taxon>
        <taxon>Gunneridae</taxon>
        <taxon>Pentapetalae</taxon>
        <taxon>asterids</taxon>
        <taxon>campanulids</taxon>
        <taxon>Asterales</taxon>
        <taxon>Asteraceae</taxon>
        <taxon>Asteroideae</taxon>
        <taxon>Heliantheae alliance</taxon>
        <taxon>Tageteae</taxon>
        <taxon>Tagetes</taxon>
    </lineage>
</organism>
<feature type="compositionally biased region" description="Polar residues" evidence="1">
    <location>
        <begin position="1"/>
        <end position="11"/>
    </location>
</feature>
<evidence type="ECO:0000313" key="2">
    <source>
        <dbReference type="EMBL" id="KAK1406379.1"/>
    </source>
</evidence>
<name>A0AAD8JMY1_TARER</name>
<reference evidence="2" key="1">
    <citation type="journal article" date="2023" name="bioRxiv">
        <title>Improved chromosome-level genome assembly for marigold (Tagetes erecta).</title>
        <authorList>
            <person name="Jiang F."/>
            <person name="Yuan L."/>
            <person name="Wang S."/>
            <person name="Wang H."/>
            <person name="Xu D."/>
            <person name="Wang A."/>
            <person name="Fan W."/>
        </authorList>
    </citation>
    <scope>NUCLEOTIDE SEQUENCE</scope>
    <source>
        <strain evidence="2">WSJ</strain>
        <tissue evidence="2">Leaf</tissue>
    </source>
</reference>
<accession>A0AAD8JMY1</accession>
<gene>
    <name evidence="2" type="ORF">QVD17_41673</name>
</gene>
<sequence length="216" mass="23707">MAGTLSDNNDNVLGDGGFSPSSGESVQIPATTSWNKIEDFNPKLAYGTKKSHVIIEELDKGHVNAIDRLKSLNPEEECCLNGMTWPGKNYVLNWGNVNDNVIDGSDLNEGNVNYNVNDGLGLNKGSYVYGYGFDDLDFSQLFPNVTEGSDDNVGDSEDSDYVIDKDKEHNDVWVDMMDFQDNVDLEVEIQGDINSDTCNVGIDEGDESEELLASET</sequence>